<keyword evidence="3" id="KW-1185">Reference proteome</keyword>
<dbReference type="Proteomes" id="UP000247980">
    <property type="component" value="Unassembled WGS sequence"/>
</dbReference>
<reference evidence="2 3" key="1">
    <citation type="submission" date="2018-05" db="EMBL/GenBank/DDBJ databases">
        <title>Genetic diversity of glacier-inhabiting Cryobacterium bacteria in China and description of Cryobacterium mengkeensis sp. nov. and Arthrobacter glacialis sp. nov.</title>
        <authorList>
            <person name="Liu Q."/>
            <person name="Xin Y.-H."/>
        </authorList>
    </citation>
    <scope>NUCLEOTIDE SEQUENCE [LARGE SCALE GENOMIC DNA]</scope>
    <source>
        <strain evidence="2 3">B7</strain>
    </source>
</reference>
<feature type="region of interest" description="Disordered" evidence="1">
    <location>
        <begin position="63"/>
        <end position="95"/>
    </location>
</feature>
<organism evidence="2 3">
    <name type="scientific">Arthrobacter psychrolactophilus</name>
    <dbReference type="NCBI Taxonomy" id="92442"/>
    <lineage>
        <taxon>Bacteria</taxon>
        <taxon>Bacillati</taxon>
        <taxon>Actinomycetota</taxon>
        <taxon>Actinomycetes</taxon>
        <taxon>Micrococcales</taxon>
        <taxon>Micrococcaceae</taxon>
        <taxon>Arthrobacter</taxon>
    </lineage>
</organism>
<evidence type="ECO:0000313" key="2">
    <source>
        <dbReference type="EMBL" id="PYI39480.1"/>
    </source>
</evidence>
<evidence type="ECO:0000256" key="1">
    <source>
        <dbReference type="SAM" id="MobiDB-lite"/>
    </source>
</evidence>
<evidence type="ECO:0000313" key="3">
    <source>
        <dbReference type="Proteomes" id="UP000247980"/>
    </source>
</evidence>
<proteinExistence type="predicted"/>
<comment type="caution">
    <text evidence="2">The sequence shown here is derived from an EMBL/GenBank/DDBJ whole genome shotgun (WGS) entry which is preliminary data.</text>
</comment>
<sequence>MLRKAQNIGNDPAVWHFLVDVEMRVNRLHKRLDEISDPKALTVRQLAKKRIIVKRALQYMSENGLEPRRPAEASAEDQPGEKRGARFLPQFPRGK</sequence>
<protein>
    <submittedName>
        <fullName evidence="2">Uncharacterized protein</fullName>
    </submittedName>
</protein>
<dbReference type="AlphaFoldDB" id="A0A2V5J8R0"/>
<gene>
    <name evidence="2" type="ORF">CVS30_05915</name>
</gene>
<accession>A0A2V5J8R0</accession>
<name>A0A2V5J8R0_9MICC</name>
<dbReference type="EMBL" id="QJVC01000003">
    <property type="protein sequence ID" value="PYI39480.1"/>
    <property type="molecule type" value="Genomic_DNA"/>
</dbReference>